<keyword evidence="3" id="KW-0804">Transcription</keyword>
<keyword evidence="6" id="KW-1185">Reference proteome</keyword>
<dbReference type="SUPFAM" id="SSF48008">
    <property type="entry name" value="GntR ligand-binding domain-like"/>
    <property type="match status" value="1"/>
</dbReference>
<dbReference type="InterPro" id="IPR011711">
    <property type="entry name" value="GntR_C"/>
</dbReference>
<evidence type="ECO:0000256" key="2">
    <source>
        <dbReference type="ARBA" id="ARBA00023125"/>
    </source>
</evidence>
<reference evidence="5 6" key="1">
    <citation type="submission" date="2021-06" db="EMBL/GenBank/DDBJ databases">
        <authorList>
            <person name="Grouzdev D.S."/>
            <person name="Koziaeva V."/>
        </authorList>
    </citation>
    <scope>NUCLEOTIDE SEQUENCE [LARGE SCALE GENOMIC DNA]</scope>
    <source>
        <strain evidence="5 6">22</strain>
    </source>
</reference>
<evidence type="ECO:0000313" key="5">
    <source>
        <dbReference type="EMBL" id="MBT9291548.1"/>
    </source>
</evidence>
<keyword evidence="2" id="KW-0238">DNA-binding</keyword>
<name>A0A947D730_9HYPH</name>
<organism evidence="5 6">
    <name type="scientific">Prosthecodimorpha staleyi</name>
    <dbReference type="NCBI Taxonomy" id="2840188"/>
    <lineage>
        <taxon>Bacteria</taxon>
        <taxon>Pseudomonadati</taxon>
        <taxon>Pseudomonadota</taxon>
        <taxon>Alphaproteobacteria</taxon>
        <taxon>Hyphomicrobiales</taxon>
        <taxon>Ancalomicrobiaceae</taxon>
        <taxon>Prosthecodimorpha</taxon>
    </lineage>
</organism>
<dbReference type="GO" id="GO:0003700">
    <property type="term" value="F:DNA-binding transcription factor activity"/>
    <property type="evidence" value="ECO:0007669"/>
    <property type="project" value="InterPro"/>
</dbReference>
<dbReference type="EMBL" id="JAHHZF010000009">
    <property type="protein sequence ID" value="MBT9291548.1"/>
    <property type="molecule type" value="Genomic_DNA"/>
</dbReference>
<evidence type="ECO:0000256" key="3">
    <source>
        <dbReference type="ARBA" id="ARBA00023163"/>
    </source>
</evidence>
<dbReference type="InterPro" id="IPR008920">
    <property type="entry name" value="TF_FadR/GntR_C"/>
</dbReference>
<dbReference type="Pfam" id="PF00392">
    <property type="entry name" value="GntR"/>
    <property type="match status" value="1"/>
</dbReference>
<dbReference type="PROSITE" id="PS50949">
    <property type="entry name" value="HTH_GNTR"/>
    <property type="match status" value="1"/>
</dbReference>
<dbReference type="PANTHER" id="PTHR43537:SF51">
    <property type="entry name" value="HTH-TYPE TRANSCRIPTIONAL REGULATOR LGOR-RELATED"/>
    <property type="match status" value="1"/>
</dbReference>
<proteinExistence type="predicted"/>
<sequence length="261" mass="29342">MDKFYEGKPYPVNLVAEDPQIIYPKTMKPPVTTTAAELVALLRERILAGEFAPGSRMHQVQLSESFGISRTPLREALAQLANLGLLVYEPNRGYAVRGFSVGEIDAAFAVRARLEGQACGLCARRGLGRDVIARLEDCIRRGDRVLGKGELDPEDLAPYRQMNVEFHETILQESRNPFLLDFVRQCHNVPLASDRVFDWRDHRVILRSHDDHHRILHAIADRDAERADALMREHVQFAGQVLMRMLKETSAVLAAEPAPAA</sequence>
<evidence type="ECO:0000259" key="4">
    <source>
        <dbReference type="PROSITE" id="PS50949"/>
    </source>
</evidence>
<dbReference type="InterPro" id="IPR000524">
    <property type="entry name" value="Tscrpt_reg_HTH_GntR"/>
</dbReference>
<dbReference type="Gene3D" id="1.10.10.10">
    <property type="entry name" value="Winged helix-like DNA-binding domain superfamily/Winged helix DNA-binding domain"/>
    <property type="match status" value="1"/>
</dbReference>
<dbReference type="Proteomes" id="UP000766595">
    <property type="component" value="Unassembled WGS sequence"/>
</dbReference>
<dbReference type="Gene3D" id="1.20.120.530">
    <property type="entry name" value="GntR ligand-binding domain-like"/>
    <property type="match status" value="1"/>
</dbReference>
<comment type="caution">
    <text evidence="5">The sequence shown here is derived from an EMBL/GenBank/DDBJ whole genome shotgun (WGS) entry which is preliminary data.</text>
</comment>
<evidence type="ECO:0000313" key="6">
    <source>
        <dbReference type="Proteomes" id="UP000766595"/>
    </source>
</evidence>
<dbReference type="PANTHER" id="PTHR43537">
    <property type="entry name" value="TRANSCRIPTIONAL REGULATOR, GNTR FAMILY"/>
    <property type="match status" value="1"/>
</dbReference>
<accession>A0A947D730</accession>
<dbReference type="GO" id="GO:0003677">
    <property type="term" value="F:DNA binding"/>
    <property type="evidence" value="ECO:0007669"/>
    <property type="project" value="UniProtKB-KW"/>
</dbReference>
<dbReference type="SMART" id="SM00895">
    <property type="entry name" value="FCD"/>
    <property type="match status" value="1"/>
</dbReference>
<dbReference type="SUPFAM" id="SSF46785">
    <property type="entry name" value="Winged helix' DNA-binding domain"/>
    <property type="match status" value="1"/>
</dbReference>
<evidence type="ECO:0000256" key="1">
    <source>
        <dbReference type="ARBA" id="ARBA00023015"/>
    </source>
</evidence>
<feature type="domain" description="HTH gntR-type" evidence="4">
    <location>
        <begin position="32"/>
        <end position="99"/>
    </location>
</feature>
<protein>
    <submittedName>
        <fullName evidence="5">GntR family transcriptional regulator</fullName>
    </submittedName>
</protein>
<dbReference type="RefSeq" id="WP_261970085.1">
    <property type="nucleotide sequence ID" value="NZ_JAHHZF010000009.1"/>
</dbReference>
<dbReference type="InterPro" id="IPR036390">
    <property type="entry name" value="WH_DNA-bd_sf"/>
</dbReference>
<gene>
    <name evidence="5" type="ORF">KL771_18930</name>
</gene>
<keyword evidence="1" id="KW-0805">Transcription regulation</keyword>
<dbReference type="InterPro" id="IPR036388">
    <property type="entry name" value="WH-like_DNA-bd_sf"/>
</dbReference>
<dbReference type="AlphaFoldDB" id="A0A947D730"/>
<dbReference type="SMART" id="SM00345">
    <property type="entry name" value="HTH_GNTR"/>
    <property type="match status" value="1"/>
</dbReference>
<dbReference type="CDD" id="cd07377">
    <property type="entry name" value="WHTH_GntR"/>
    <property type="match status" value="1"/>
</dbReference>
<dbReference type="Pfam" id="PF07729">
    <property type="entry name" value="FCD"/>
    <property type="match status" value="1"/>
</dbReference>